<name>A0A8T5GER7_9ARCH</name>
<evidence type="ECO:0000256" key="1">
    <source>
        <dbReference type="SAM" id="MobiDB-lite"/>
    </source>
</evidence>
<sequence length="197" mass="22599">MPNKSSLEALDIPALEKRTKSATNTVRKNQENIERELNKVQGIKLPHNVLKRYEKEFGHRKVNFAFKTMLFAFAFVFFVLLFFQPSISIAQDGKEIVVRNNSGRTVENVNVQVIDNVSNIFDSEGQVFFAKELKGYEEVRIPATVENIYMARATRQMPSISFIIIPKSNPFEKNNNENDSDISNPLKKKLEEDKNAN</sequence>
<dbReference type="Proteomes" id="UP000722459">
    <property type="component" value="Unassembled WGS sequence"/>
</dbReference>
<dbReference type="EMBL" id="JABJNZ010000034">
    <property type="protein sequence ID" value="MBT4870402.1"/>
    <property type="molecule type" value="Genomic_DNA"/>
</dbReference>
<feature type="compositionally biased region" description="Basic and acidic residues" evidence="1">
    <location>
        <begin position="188"/>
        <end position="197"/>
    </location>
</feature>
<keyword evidence="2" id="KW-0812">Transmembrane</keyword>
<comment type="caution">
    <text evidence="3">The sequence shown here is derived from an EMBL/GenBank/DDBJ whole genome shotgun (WGS) entry which is preliminary data.</text>
</comment>
<evidence type="ECO:0000256" key="2">
    <source>
        <dbReference type="SAM" id="Phobius"/>
    </source>
</evidence>
<evidence type="ECO:0000313" key="4">
    <source>
        <dbReference type="Proteomes" id="UP000722459"/>
    </source>
</evidence>
<dbReference type="AlphaFoldDB" id="A0A8T5GER7"/>
<organism evidence="3 4">
    <name type="scientific">Candidatus Iainarchaeum sp</name>
    <dbReference type="NCBI Taxonomy" id="3101447"/>
    <lineage>
        <taxon>Archaea</taxon>
        <taxon>Candidatus Iainarchaeota</taxon>
        <taxon>Candidatus Iainarchaeia</taxon>
        <taxon>Candidatus Iainarchaeales</taxon>
        <taxon>Candidatus Iainarchaeaceae</taxon>
        <taxon>Candidatus Iainarchaeum</taxon>
    </lineage>
</organism>
<accession>A0A8T5GER7</accession>
<reference evidence="3" key="1">
    <citation type="journal article" date="2021" name="ISME J.">
        <title>Mercury methylation by metabolically versatile and cosmopolitan marine bacteria.</title>
        <authorList>
            <person name="Lin H."/>
            <person name="Ascher D.B."/>
            <person name="Myung Y."/>
            <person name="Lamborg C.H."/>
            <person name="Hallam S.J."/>
            <person name="Gionfriddo C.M."/>
            <person name="Holt K.E."/>
            <person name="Moreau J.W."/>
        </authorList>
    </citation>
    <scope>NUCLEOTIDE SEQUENCE</scope>
    <source>
        <strain evidence="3">SI075_bin30</strain>
    </source>
</reference>
<keyword evidence="2" id="KW-0472">Membrane</keyword>
<keyword evidence="2" id="KW-1133">Transmembrane helix</keyword>
<feature type="transmembrane region" description="Helical" evidence="2">
    <location>
        <begin position="64"/>
        <end position="83"/>
    </location>
</feature>
<feature type="region of interest" description="Disordered" evidence="1">
    <location>
        <begin position="171"/>
        <end position="197"/>
    </location>
</feature>
<proteinExistence type="predicted"/>
<protein>
    <submittedName>
        <fullName evidence="3">Uncharacterized protein</fullName>
    </submittedName>
</protein>
<gene>
    <name evidence="3" type="ORF">HON47_02420</name>
</gene>
<evidence type="ECO:0000313" key="3">
    <source>
        <dbReference type="EMBL" id="MBT4870402.1"/>
    </source>
</evidence>